<name>A0AA91RGE3_9MYCO</name>
<protein>
    <recommendedName>
        <fullName evidence="1">DUF7159 domain-containing protein</fullName>
    </recommendedName>
</protein>
<sequence>MVLGVSMAPATVRMVLVEGENADGSTVDEDNFAIPEDHDTPTLNAAADQVLAAILGTRESAAEGGHRLASTGVTWTDPVEASALRDVLAARKVENVMLVSAFLAAAALAQTVGSALGYAHTGLLFIEPETATLAVVDSADGSVADVRREILPDDDTEAVARITALTSTADGLPSRPQGLFVVGSGVDVAMIKSELEAATSLAVSAAEEPETALARGAALAS</sequence>
<proteinExistence type="predicted"/>
<evidence type="ECO:0000259" key="1">
    <source>
        <dbReference type="Pfam" id="PF23717"/>
    </source>
</evidence>
<organism evidence="2 3">
    <name type="scientific">Mycobacterium branderi</name>
    <dbReference type="NCBI Taxonomy" id="43348"/>
    <lineage>
        <taxon>Bacteria</taxon>
        <taxon>Bacillati</taxon>
        <taxon>Actinomycetota</taxon>
        <taxon>Actinomycetes</taxon>
        <taxon>Mycobacteriales</taxon>
        <taxon>Mycobacteriaceae</taxon>
        <taxon>Mycobacterium</taxon>
    </lineage>
</organism>
<evidence type="ECO:0000313" key="3">
    <source>
        <dbReference type="Proteomes" id="UP000192441"/>
    </source>
</evidence>
<dbReference type="AlphaFoldDB" id="A0AA91RGE3"/>
<reference evidence="2 3" key="1">
    <citation type="submission" date="2016-12" db="EMBL/GenBank/DDBJ databases">
        <title>The new phylogeny of genus Mycobacterium.</title>
        <authorList>
            <person name="Tortoli E."/>
            <person name="Trovato A."/>
            <person name="Cirillo D.M."/>
        </authorList>
    </citation>
    <scope>NUCLEOTIDE SEQUENCE [LARGE SCALE GENOMIC DNA]</scope>
    <source>
        <strain evidence="2 3">DSM 44624</strain>
    </source>
</reference>
<comment type="caution">
    <text evidence="2">The sequence shown here is derived from an EMBL/GenBank/DDBJ whole genome shotgun (WGS) entry which is preliminary data.</text>
</comment>
<feature type="domain" description="DUF7159" evidence="1">
    <location>
        <begin position="1"/>
        <end position="221"/>
    </location>
</feature>
<dbReference type="Proteomes" id="UP000192441">
    <property type="component" value="Unassembled WGS sequence"/>
</dbReference>
<dbReference type="InterPro" id="IPR055583">
    <property type="entry name" value="DUF7159"/>
</dbReference>
<dbReference type="EMBL" id="MVHM01000018">
    <property type="protein sequence ID" value="ORA33639.1"/>
    <property type="molecule type" value="Genomic_DNA"/>
</dbReference>
<gene>
    <name evidence="2" type="ORF">BST20_22440</name>
</gene>
<evidence type="ECO:0000313" key="2">
    <source>
        <dbReference type="EMBL" id="ORA33639.1"/>
    </source>
</evidence>
<dbReference type="Pfam" id="PF23717">
    <property type="entry name" value="DUF7159"/>
    <property type="match status" value="1"/>
</dbReference>
<feature type="non-terminal residue" evidence="2">
    <location>
        <position position="221"/>
    </location>
</feature>
<accession>A0AA91RGE3</accession>